<reference evidence="3 4" key="1">
    <citation type="submission" date="2023-04" db="EMBL/GenBank/DDBJ databases">
        <title>Nanopore sequencing of Janthinobacterium from water.</title>
        <authorList>
            <person name="Ciuchcinski K."/>
            <person name="Rokowska A."/>
            <person name="Dziewit L."/>
        </authorList>
    </citation>
    <scope>NUCLEOTIDE SEQUENCE [LARGE SCALE GENOMIC DNA]</scope>
    <source>
        <strain evidence="3 4">DEMB2</strain>
    </source>
</reference>
<accession>A0ABY8IE74</accession>
<organism evidence="3 4">
    <name type="scientific">Janthinobacterium rivuli</name>
    <dbReference type="NCBI Taxonomy" id="2751478"/>
    <lineage>
        <taxon>Bacteria</taxon>
        <taxon>Pseudomonadati</taxon>
        <taxon>Pseudomonadota</taxon>
        <taxon>Betaproteobacteria</taxon>
        <taxon>Burkholderiales</taxon>
        <taxon>Oxalobacteraceae</taxon>
        <taxon>Janthinobacterium</taxon>
    </lineage>
</organism>
<evidence type="ECO:0000256" key="1">
    <source>
        <dbReference type="ARBA" id="ARBA00022679"/>
    </source>
</evidence>
<dbReference type="InterPro" id="IPR001296">
    <property type="entry name" value="Glyco_trans_1"/>
</dbReference>
<dbReference type="Pfam" id="PF00534">
    <property type="entry name" value="Glycos_transf_1"/>
    <property type="match status" value="1"/>
</dbReference>
<proteinExistence type="predicted"/>
<dbReference type="Proteomes" id="UP001219584">
    <property type="component" value="Chromosome"/>
</dbReference>
<dbReference type="PANTHER" id="PTHR46401">
    <property type="entry name" value="GLYCOSYLTRANSFERASE WBBK-RELATED"/>
    <property type="match status" value="1"/>
</dbReference>
<dbReference type="RefSeq" id="WP_278318883.1">
    <property type="nucleotide sequence ID" value="NZ_CP121464.1"/>
</dbReference>
<evidence type="ECO:0000259" key="2">
    <source>
        <dbReference type="Pfam" id="PF00534"/>
    </source>
</evidence>
<sequence length="335" mass="37526">MVRILKIYFDARWIGDHGIGRFARVVGEKLQLEPIEISRSPSSPLDPVRFFLAIFLKTIKKSLIFSPGFNAPLFFIRKFVFVIHDLNHIDRPENSSFLKRLYYEIIMKRGCRKAFKVLTVSEFSRRRIADWACIDINKIINVGNGVDPSYCLTAIPYSPGYTYLLCVSNRKEHKNEQRILEAFSDAGIDPAIRLIFTGSVNSQMASLCEKLKIQEKVIFLGRVAEIDLPGLYCGALALIFPSLYEGFGLPVIEAMACGVPVLTSNTTSLPEIAGNAAILVDPMNVKEITAGISRLCSDLNLRNELRAKGIEQAGHFTWDKTVQKVASVFESAKDD</sequence>
<gene>
    <name evidence="3" type="ORF">P9875_27740</name>
</gene>
<keyword evidence="4" id="KW-1185">Reference proteome</keyword>
<dbReference type="Gene3D" id="3.40.50.2000">
    <property type="entry name" value="Glycogen Phosphorylase B"/>
    <property type="match status" value="2"/>
</dbReference>
<dbReference type="PANTHER" id="PTHR46401:SF2">
    <property type="entry name" value="GLYCOSYLTRANSFERASE WBBK-RELATED"/>
    <property type="match status" value="1"/>
</dbReference>
<protein>
    <submittedName>
        <fullName evidence="3">Glycosyltransferase family 1 protein</fullName>
    </submittedName>
</protein>
<dbReference type="CDD" id="cd03809">
    <property type="entry name" value="GT4_MtfB-like"/>
    <property type="match status" value="1"/>
</dbReference>
<keyword evidence="1" id="KW-0808">Transferase</keyword>
<dbReference type="EMBL" id="CP121464">
    <property type="protein sequence ID" value="WFR82492.1"/>
    <property type="molecule type" value="Genomic_DNA"/>
</dbReference>
<dbReference type="SUPFAM" id="SSF53756">
    <property type="entry name" value="UDP-Glycosyltransferase/glycogen phosphorylase"/>
    <property type="match status" value="1"/>
</dbReference>
<feature type="domain" description="Glycosyl transferase family 1" evidence="2">
    <location>
        <begin position="161"/>
        <end position="311"/>
    </location>
</feature>
<name>A0ABY8IE74_9BURK</name>
<evidence type="ECO:0000313" key="4">
    <source>
        <dbReference type="Proteomes" id="UP001219584"/>
    </source>
</evidence>
<evidence type="ECO:0000313" key="3">
    <source>
        <dbReference type="EMBL" id="WFR82492.1"/>
    </source>
</evidence>